<dbReference type="InterPro" id="IPR000477">
    <property type="entry name" value="RT_dom"/>
</dbReference>
<dbReference type="GO" id="GO:0003676">
    <property type="term" value="F:nucleic acid binding"/>
    <property type="evidence" value="ECO:0007669"/>
    <property type="project" value="InterPro"/>
</dbReference>
<dbReference type="PROSITE" id="PS50878">
    <property type="entry name" value="RT_POL"/>
    <property type="match status" value="1"/>
</dbReference>
<evidence type="ECO:0000259" key="1">
    <source>
        <dbReference type="PROSITE" id="PS50878"/>
    </source>
</evidence>
<sequence>MPADINATLVCLIPKVAKPETINQFRPIGLCNTLYKAVTKILVLRLKPLLSNLIHPCQANFIPGRKASDNVIVVQEIIHSMTKSRSKVGTMALKIDLEKAYDRLEWSFIRLTLQHFNFPSSWIDLIMSCISSSSLSVLMNGERLESFAPSRGIRQGDPVSPYIFILCMEYLACLIQNEVTEGNWKGVKTARNGPSFTHLFFADNLILFAKATRSSCITINRVLDTFCSASGQKVNLSKSKIFLPNYLDHSRFGFLESELGLKLSKSFGKYLGVPILVDGRDKRAFDFILEKMRDRLTGWKARTLSLAGRFTLIQAVTMAIPTHIMQCTMLPGKICSELDKLNRNFLWGDTTEKRKIHLLNWRTISRPKEEGGLGIKNAKIRNKALLAKRTWDLYLGSTEIWANVFRTKYNLNQPYLGHQSQTWKSLYQTHDICNLGKGWLIRDGKTINFWHDHWLELGVLRNLISGPLLPNEALLKICDVWDSQGNWNLQSLSLQLPSEISKFILATPRPLIPGQADCIYWKATKNGFIFQPTEVMKKAKSLAIDFFYSLPHKNDKPPKVENLIGWTPPPTGFVKLNIDGSVLRNPGHASSGGLLRDSNGNWIQGFSHFLGITNSLVAELWGLRDGLTLARDLHISRLVVELDAKAVIDLLKPVPRTPFVTHPYSALIDDCRCLLHTFERVVIQHAHRESNFCMDLLAKEGNNLLDSCAIVIYASPPSFVVSHLLADSLGASYPRLL</sequence>
<dbReference type="SUPFAM" id="SSF53098">
    <property type="entry name" value="Ribonuclease H-like"/>
    <property type="match status" value="1"/>
</dbReference>
<dbReference type="PANTHER" id="PTHR33116">
    <property type="entry name" value="REVERSE TRANSCRIPTASE ZINC-BINDING DOMAIN-CONTAINING PROTEIN-RELATED-RELATED"/>
    <property type="match status" value="1"/>
</dbReference>
<dbReference type="InterPro" id="IPR044730">
    <property type="entry name" value="RNase_H-like_dom_plant"/>
</dbReference>
<organism evidence="2">
    <name type="scientific">Fagus sylvatica</name>
    <name type="common">Beechnut</name>
    <dbReference type="NCBI Taxonomy" id="28930"/>
    <lineage>
        <taxon>Eukaryota</taxon>
        <taxon>Viridiplantae</taxon>
        <taxon>Streptophyta</taxon>
        <taxon>Embryophyta</taxon>
        <taxon>Tracheophyta</taxon>
        <taxon>Spermatophyta</taxon>
        <taxon>Magnoliopsida</taxon>
        <taxon>eudicotyledons</taxon>
        <taxon>Gunneridae</taxon>
        <taxon>Pentapetalae</taxon>
        <taxon>rosids</taxon>
        <taxon>fabids</taxon>
        <taxon>Fagales</taxon>
        <taxon>Fagaceae</taxon>
        <taxon>Fagus</taxon>
    </lineage>
</organism>
<dbReference type="Pfam" id="PF13456">
    <property type="entry name" value="RVT_3"/>
    <property type="match status" value="1"/>
</dbReference>
<feature type="domain" description="Reverse transcriptase" evidence="1">
    <location>
        <begin position="1"/>
        <end position="275"/>
    </location>
</feature>
<dbReference type="InterPro" id="IPR036397">
    <property type="entry name" value="RNaseH_sf"/>
</dbReference>
<reference evidence="2" key="1">
    <citation type="submission" date="2018-02" db="EMBL/GenBank/DDBJ databases">
        <authorList>
            <person name="Cohen D.B."/>
            <person name="Kent A.D."/>
        </authorList>
    </citation>
    <scope>NUCLEOTIDE SEQUENCE</scope>
</reference>
<dbReference type="InterPro" id="IPR012337">
    <property type="entry name" value="RNaseH-like_sf"/>
</dbReference>
<proteinExistence type="predicted"/>
<dbReference type="CDD" id="cd01650">
    <property type="entry name" value="RT_nLTR_like"/>
    <property type="match status" value="1"/>
</dbReference>
<dbReference type="AlphaFoldDB" id="A0A2N9EI74"/>
<dbReference type="EMBL" id="OIVN01000101">
    <property type="protein sequence ID" value="SPC74259.1"/>
    <property type="molecule type" value="Genomic_DNA"/>
</dbReference>
<accession>A0A2N9EI74</accession>
<dbReference type="GO" id="GO:0004523">
    <property type="term" value="F:RNA-DNA hybrid ribonuclease activity"/>
    <property type="evidence" value="ECO:0007669"/>
    <property type="project" value="InterPro"/>
</dbReference>
<gene>
    <name evidence="2" type="ORF">FSB_LOCUS2141</name>
</gene>
<evidence type="ECO:0000313" key="2">
    <source>
        <dbReference type="EMBL" id="SPC74259.1"/>
    </source>
</evidence>
<dbReference type="SUPFAM" id="SSF56672">
    <property type="entry name" value="DNA/RNA polymerases"/>
    <property type="match status" value="1"/>
</dbReference>
<dbReference type="Pfam" id="PF00078">
    <property type="entry name" value="RVT_1"/>
    <property type="match status" value="1"/>
</dbReference>
<dbReference type="PANTHER" id="PTHR33116:SF70">
    <property type="entry name" value="NON-LTR RETROELEMENT REVERSE TRANSCRIPTASE-LIKE PROTEIN"/>
    <property type="match status" value="1"/>
</dbReference>
<dbReference type="Gene3D" id="3.30.420.10">
    <property type="entry name" value="Ribonuclease H-like superfamily/Ribonuclease H"/>
    <property type="match status" value="1"/>
</dbReference>
<dbReference type="CDD" id="cd06222">
    <property type="entry name" value="RNase_H_like"/>
    <property type="match status" value="1"/>
</dbReference>
<dbReference type="InterPro" id="IPR002156">
    <property type="entry name" value="RNaseH_domain"/>
</dbReference>
<name>A0A2N9EI74_FAGSY</name>
<protein>
    <recommendedName>
        <fullName evidence="1">Reverse transcriptase domain-containing protein</fullName>
    </recommendedName>
</protein>
<dbReference type="InterPro" id="IPR043502">
    <property type="entry name" value="DNA/RNA_pol_sf"/>
</dbReference>